<feature type="signal peptide" evidence="2">
    <location>
        <begin position="1"/>
        <end position="24"/>
    </location>
</feature>
<keyword evidence="2" id="KW-0732">Signal</keyword>
<dbReference type="Gene3D" id="2.120.10.30">
    <property type="entry name" value="TolB, C-terminal domain"/>
    <property type="match status" value="1"/>
</dbReference>
<dbReference type="SUPFAM" id="SSF50952">
    <property type="entry name" value="Soluble quinoprotein glucose dehydrogenase"/>
    <property type="match status" value="1"/>
</dbReference>
<dbReference type="Pfam" id="PF07995">
    <property type="entry name" value="GSDH"/>
    <property type="match status" value="1"/>
</dbReference>
<comment type="caution">
    <text evidence="4">The sequence shown here is derived from an EMBL/GenBank/DDBJ whole genome shotgun (WGS) entry which is preliminary data.</text>
</comment>
<feature type="domain" description="Glucose/Sorbosone dehydrogenase" evidence="3">
    <location>
        <begin position="43"/>
        <end position="369"/>
    </location>
</feature>
<dbReference type="PANTHER" id="PTHR19328">
    <property type="entry name" value="HEDGEHOG-INTERACTING PROTEIN"/>
    <property type="match status" value="1"/>
</dbReference>
<feature type="region of interest" description="Disordered" evidence="1">
    <location>
        <begin position="190"/>
        <end position="210"/>
    </location>
</feature>
<dbReference type="Proteomes" id="UP001595617">
    <property type="component" value="Unassembled WGS sequence"/>
</dbReference>
<dbReference type="EC" id="1.1.5.-" evidence="4"/>
<dbReference type="InterPro" id="IPR011041">
    <property type="entry name" value="Quinoprot_gluc/sorb_DH_b-prop"/>
</dbReference>
<dbReference type="InterPro" id="IPR011042">
    <property type="entry name" value="6-blade_b-propeller_TolB-like"/>
</dbReference>
<dbReference type="EMBL" id="JBHRYR010000002">
    <property type="protein sequence ID" value="MFC3852615.1"/>
    <property type="molecule type" value="Genomic_DNA"/>
</dbReference>
<gene>
    <name evidence="4" type="ORF">ACFOOG_07190</name>
</gene>
<dbReference type="RefSeq" id="WP_380694919.1">
    <property type="nucleotide sequence ID" value="NZ_JBHRYR010000002.1"/>
</dbReference>
<proteinExistence type="predicted"/>
<reference evidence="5" key="1">
    <citation type="journal article" date="2019" name="Int. J. Syst. Evol. Microbiol.">
        <title>The Global Catalogue of Microorganisms (GCM) 10K type strain sequencing project: providing services to taxonomists for standard genome sequencing and annotation.</title>
        <authorList>
            <consortium name="The Broad Institute Genomics Platform"/>
            <consortium name="The Broad Institute Genome Sequencing Center for Infectious Disease"/>
            <person name="Wu L."/>
            <person name="Ma J."/>
        </authorList>
    </citation>
    <scope>NUCLEOTIDE SEQUENCE [LARGE SCALE GENOMIC DNA]</scope>
    <source>
        <strain evidence="5">IBRC 10765</strain>
    </source>
</reference>
<evidence type="ECO:0000259" key="3">
    <source>
        <dbReference type="Pfam" id="PF07995"/>
    </source>
</evidence>
<organism evidence="4 5">
    <name type="scientific">Saccharospirillum mangrovi</name>
    <dbReference type="NCBI Taxonomy" id="2161747"/>
    <lineage>
        <taxon>Bacteria</taxon>
        <taxon>Pseudomonadati</taxon>
        <taxon>Pseudomonadota</taxon>
        <taxon>Gammaproteobacteria</taxon>
        <taxon>Oceanospirillales</taxon>
        <taxon>Saccharospirillaceae</taxon>
        <taxon>Saccharospirillum</taxon>
    </lineage>
</organism>
<evidence type="ECO:0000256" key="1">
    <source>
        <dbReference type="SAM" id="MobiDB-lite"/>
    </source>
</evidence>
<evidence type="ECO:0000313" key="4">
    <source>
        <dbReference type="EMBL" id="MFC3852615.1"/>
    </source>
</evidence>
<evidence type="ECO:0000256" key="2">
    <source>
        <dbReference type="SAM" id="SignalP"/>
    </source>
</evidence>
<keyword evidence="5" id="KW-1185">Reference proteome</keyword>
<dbReference type="InterPro" id="IPR012938">
    <property type="entry name" value="Glc/Sorbosone_DH"/>
</dbReference>
<evidence type="ECO:0000313" key="5">
    <source>
        <dbReference type="Proteomes" id="UP001595617"/>
    </source>
</evidence>
<sequence length="373" mass="41421">MKNRKGFALGLLFSLAIISTDGLAQNYRSEHHTFTLETVATGLRHPWSIAFLPDNEILISERSGILRRMVDGRLLSDPVSGLPDITASGQGGLLDLALHPDFAVNRWLYFSYSHGNAQGLTTRVARGRYESGELTNVEIVFEALPRLPGGRHFGSRLTFDPQGYLYVTVGDRGQETRAQQLDSHMGTTVRLHDDGRVPQDNPFVGQSGARPEIFTYGNRNGQGLFTHPLTGDIWQNEHGPRGGDEVNIIRAGLNYGWPKVTYGINYNGTPITDLTEAEGIEPPLLHWTPSIAPADMTYYNGTVFPEWQGDIFVGALVGQKVQRLRFAGTELVEQEDLLTQFNARIRDIQTGPDGTLWLITDEPNGRLIRLMPI</sequence>
<accession>A0ABV7ZZQ7</accession>
<name>A0ABV7ZZQ7_9GAMM</name>
<dbReference type="GO" id="GO:0016491">
    <property type="term" value="F:oxidoreductase activity"/>
    <property type="evidence" value="ECO:0007669"/>
    <property type="project" value="UniProtKB-KW"/>
</dbReference>
<dbReference type="PANTHER" id="PTHR19328:SF75">
    <property type="entry name" value="ALDOSE SUGAR DEHYDROGENASE YLII"/>
    <property type="match status" value="1"/>
</dbReference>
<keyword evidence="4" id="KW-0560">Oxidoreductase</keyword>
<feature type="chain" id="PRO_5046045134" evidence="2">
    <location>
        <begin position="25"/>
        <end position="373"/>
    </location>
</feature>
<protein>
    <submittedName>
        <fullName evidence="4">PQQ-dependent sugar dehydrogenase</fullName>
        <ecNumber evidence="4">1.1.5.-</ecNumber>
    </submittedName>
</protein>